<evidence type="ECO:0000313" key="6">
    <source>
        <dbReference type="Proteomes" id="UP001410394"/>
    </source>
</evidence>
<feature type="transmembrane region" description="Helical" evidence="4">
    <location>
        <begin position="287"/>
        <end position="306"/>
    </location>
</feature>
<sequence length="412" mass="42148">MTERRSGTKARKDHALLWPALLAMTAVQAIVAVGIFGLGIAAPLIGLPVSQLGWLNALIFALGAVGAAQAGTLCQRWGAIRVAAGCVFCVLLASLLLCLPASLAVWPAALLLGLAFGPETPASSASLVRVCTPAQRSWVIALRQTGNQWGAMAASLCLPWLLANSRSSGFGLIALLCLLLTASLLLTRLRSIDAIQLAEPAPDLSQALRPTLAAQWRTAGMPALLALAASYAAMQIAVNGFAFSFLVSTLGFAPALAGALLACAQGAGLLARILLSAWARNTDSTALALGLMGPGIALSIGAVSGLPGQAGGGLPLPLIFALMFLSGFLVSGWNGLLLAELSRLAGPARTAAWTGATMSVSYTGLLAAPLLFALAGTHLRYCYLFLALLCAASGLAVLLTHPTIRRQAGARS</sequence>
<feature type="transmembrane region" description="Helical" evidence="4">
    <location>
        <begin position="168"/>
        <end position="187"/>
    </location>
</feature>
<dbReference type="PANTHER" id="PTHR23527">
    <property type="entry name" value="BLL3282 PROTEIN"/>
    <property type="match status" value="1"/>
</dbReference>
<evidence type="ECO:0000256" key="2">
    <source>
        <dbReference type="ARBA" id="ARBA00022989"/>
    </source>
</evidence>
<dbReference type="InterPro" id="IPR052952">
    <property type="entry name" value="MFS-Transporter"/>
</dbReference>
<feature type="transmembrane region" description="Helical" evidence="4">
    <location>
        <begin position="351"/>
        <end position="372"/>
    </location>
</feature>
<dbReference type="Proteomes" id="UP001410394">
    <property type="component" value="Unassembled WGS sequence"/>
</dbReference>
<keyword evidence="2 4" id="KW-1133">Transmembrane helix</keyword>
<feature type="transmembrane region" description="Helical" evidence="4">
    <location>
        <begin position="224"/>
        <end position="246"/>
    </location>
</feature>
<feature type="transmembrane region" description="Helical" evidence="4">
    <location>
        <begin position="252"/>
        <end position="275"/>
    </location>
</feature>
<feature type="transmembrane region" description="Helical" evidence="4">
    <location>
        <begin position="52"/>
        <end position="70"/>
    </location>
</feature>
<keyword evidence="6" id="KW-1185">Reference proteome</keyword>
<feature type="transmembrane region" description="Helical" evidence="4">
    <location>
        <begin position="82"/>
        <end position="106"/>
    </location>
</feature>
<proteinExistence type="predicted"/>
<comment type="caution">
    <text evidence="5">The sequence shown here is derived from an EMBL/GenBank/DDBJ whole genome shotgun (WGS) entry which is preliminary data.</text>
</comment>
<accession>A0ABU9YW67</accession>
<reference evidence="5 6" key="1">
    <citation type="journal article" date="2018" name="Int. J. Syst. Evol. Microbiol.">
        <title>Uliginosibacterium sediminicola sp. nov., isolated from freshwater sediment.</title>
        <authorList>
            <person name="Hwang W.M."/>
            <person name="Kim S.M."/>
            <person name="Kang K."/>
            <person name="Ahn T.Y."/>
        </authorList>
    </citation>
    <scope>NUCLEOTIDE SEQUENCE [LARGE SCALE GENOMIC DNA]</scope>
    <source>
        <strain evidence="5 6">M1-21</strain>
    </source>
</reference>
<feature type="transmembrane region" description="Helical" evidence="4">
    <location>
        <begin position="378"/>
        <end position="399"/>
    </location>
</feature>
<dbReference type="InterPro" id="IPR036259">
    <property type="entry name" value="MFS_trans_sf"/>
</dbReference>
<name>A0ABU9YW67_9RHOO</name>
<evidence type="ECO:0000256" key="1">
    <source>
        <dbReference type="ARBA" id="ARBA00022692"/>
    </source>
</evidence>
<protein>
    <submittedName>
        <fullName evidence="5">MFS transporter</fullName>
    </submittedName>
</protein>
<dbReference type="Pfam" id="PF07690">
    <property type="entry name" value="MFS_1"/>
    <property type="match status" value="1"/>
</dbReference>
<organism evidence="5 6">
    <name type="scientific">Uliginosibacterium sediminicola</name>
    <dbReference type="NCBI Taxonomy" id="2024550"/>
    <lineage>
        <taxon>Bacteria</taxon>
        <taxon>Pseudomonadati</taxon>
        <taxon>Pseudomonadota</taxon>
        <taxon>Betaproteobacteria</taxon>
        <taxon>Rhodocyclales</taxon>
        <taxon>Zoogloeaceae</taxon>
        <taxon>Uliginosibacterium</taxon>
    </lineage>
</organism>
<evidence type="ECO:0000256" key="3">
    <source>
        <dbReference type="ARBA" id="ARBA00023136"/>
    </source>
</evidence>
<dbReference type="SUPFAM" id="SSF103473">
    <property type="entry name" value="MFS general substrate transporter"/>
    <property type="match status" value="1"/>
</dbReference>
<feature type="transmembrane region" description="Helical" evidence="4">
    <location>
        <begin position="21"/>
        <end position="46"/>
    </location>
</feature>
<dbReference type="InterPro" id="IPR011701">
    <property type="entry name" value="MFS"/>
</dbReference>
<dbReference type="EMBL" id="JBDIVE010000002">
    <property type="protein sequence ID" value="MEN3067945.1"/>
    <property type="molecule type" value="Genomic_DNA"/>
</dbReference>
<gene>
    <name evidence="5" type="ORF">ABDB84_05590</name>
</gene>
<feature type="transmembrane region" description="Helical" evidence="4">
    <location>
        <begin position="318"/>
        <end position="339"/>
    </location>
</feature>
<keyword evidence="3 4" id="KW-0472">Membrane</keyword>
<keyword evidence="1 4" id="KW-0812">Transmembrane</keyword>
<dbReference type="RefSeq" id="WP_345918708.1">
    <property type="nucleotide sequence ID" value="NZ_JBDIVE010000002.1"/>
</dbReference>
<dbReference type="Gene3D" id="1.20.1250.20">
    <property type="entry name" value="MFS general substrate transporter like domains"/>
    <property type="match status" value="1"/>
</dbReference>
<dbReference type="PANTHER" id="PTHR23527:SF1">
    <property type="entry name" value="BLL3282 PROTEIN"/>
    <property type="match status" value="1"/>
</dbReference>
<evidence type="ECO:0000313" key="5">
    <source>
        <dbReference type="EMBL" id="MEN3067945.1"/>
    </source>
</evidence>
<evidence type="ECO:0000256" key="4">
    <source>
        <dbReference type="SAM" id="Phobius"/>
    </source>
</evidence>